<feature type="compositionally biased region" description="Acidic residues" evidence="4">
    <location>
        <begin position="1113"/>
        <end position="1129"/>
    </location>
</feature>
<dbReference type="Proteomes" id="UP001642540">
    <property type="component" value="Unassembled WGS sequence"/>
</dbReference>
<comment type="caution">
    <text evidence="6">The sequence shown here is derived from an EMBL/GenBank/DDBJ whole genome shotgun (WGS) entry which is preliminary data.</text>
</comment>
<feature type="compositionally biased region" description="Basic and acidic residues" evidence="4">
    <location>
        <begin position="392"/>
        <end position="404"/>
    </location>
</feature>
<dbReference type="InterPro" id="IPR011011">
    <property type="entry name" value="Znf_FYVE_PHD"/>
</dbReference>
<proteinExistence type="predicted"/>
<evidence type="ECO:0000256" key="1">
    <source>
        <dbReference type="ARBA" id="ARBA00022723"/>
    </source>
</evidence>
<feature type="compositionally biased region" description="Basic and acidic residues" evidence="4">
    <location>
        <begin position="311"/>
        <end position="334"/>
    </location>
</feature>
<dbReference type="InterPro" id="IPR013083">
    <property type="entry name" value="Znf_RING/FYVE/PHD"/>
</dbReference>
<dbReference type="Gene3D" id="3.30.40.10">
    <property type="entry name" value="Zinc/RING finger domain, C3HC4 (zinc finger)"/>
    <property type="match status" value="1"/>
</dbReference>
<organism evidence="6 7">
    <name type="scientific">Orchesella dallaii</name>
    <dbReference type="NCBI Taxonomy" id="48710"/>
    <lineage>
        <taxon>Eukaryota</taxon>
        <taxon>Metazoa</taxon>
        <taxon>Ecdysozoa</taxon>
        <taxon>Arthropoda</taxon>
        <taxon>Hexapoda</taxon>
        <taxon>Collembola</taxon>
        <taxon>Entomobryomorpha</taxon>
        <taxon>Entomobryoidea</taxon>
        <taxon>Orchesellidae</taxon>
        <taxon>Orchesellinae</taxon>
        <taxon>Orchesella</taxon>
    </lineage>
</organism>
<keyword evidence="1" id="KW-0479">Metal-binding</keyword>
<accession>A0ABP1RHK2</accession>
<feature type="compositionally biased region" description="Polar residues" evidence="4">
    <location>
        <begin position="264"/>
        <end position="278"/>
    </location>
</feature>
<sequence>MDDWKELGVNSQNIAQILYELTGGDKRKLLSRATDAKDGIWEAVAAQLFPKRATTEKDRIALYMIWSDNRKAVVNEFDKISGKRSRPDNTVASHASIENLCVCEKTQRKLPRSKRIYCNRCNRNLHYACAEIEEGTDTTDFVCGFCTGELSIAPIFDDSVNLGEKPLEKQYAYKCGEDDLSDKADYEYLLTSDDPPTDSEDTGSESEDNSSLRSESADSNDSQSTEEPSPAFSPLSVLSHSSSGRYRSVPTQSETSKLSRRRSSFQQVPSKSDCSPKSVSFWPEDLDSISSEDDTWDTPRPTQFSSINLGEKSEIKPERINKLKGSKTEQHTETFVDVSKATASENVSKEKLSPTDTKSSDDRQDSQKLKDTSGYKRNDSKSLSIDSEDEDFKTSKPDQKDKKGMFGKVLGLVADKPSTSKQENKDVTTTEETAKDPTTARGKDSKTSFKFNRKSTNEGGHPQKEDESSSSENDSNGKDNKMKKKKGSHKKENPVIIKGEKLDTSKIPMSFTLRIPYDYWRKILSQKPNTTGDCKSDFKMTKNYMDVIRPFFWNQNAFCIPTVHYCKINRPFPSRKDQSFIRIRSTCNRKPCETVWHFTVSKKPKENHDVKMSVRGDGDIIHFDDMKGSIRWKDSKQAQGQEMVAKTMPYTQHCRMYDSADPELLKAGNLANVPSITALRRMRQKKLSEQDHHRDVYLDIAETKRELYNKFDDRTLPGYIQVQSSQPAKFILFSKKQMGILRELQLQDKNFTLQVDATGGIVKALPYPYDDRVLLLYTVVLRSISKNVHMPLTEMITADNTTDCVYEWLNGYFKCFEKQMKCKLLHYGIPKIEMDFSKVFITAAIRVFANTTLDLYILDLWNNLTSEGEDNATPFPIHICRVHVMKALREQFKTVFSKKVKEKEYEIMMRWGHKFVRCRNMESFQRRLQDLGMICGYELVTDALEARISGLGDPTSSIAHKPLWHSVDLDSLTSNLPFWRRSPFGTFADKIFAVCEKKNAELVASKRKFPANSFYSPQILTYIKTYVAPYFPIISHCIFEICKIQPIDDTTNPIEQYHGVLKNNIHRFVKNQKASRFMRKQAEFIYGICQKIETKLGIIPDSESQHDKAADTGTDEEKDNIDLEEEKDNEDSKFDPLNEEPDWDTAAQVVPDIPSALQFKSPKDEEEVFKKPAKRNYNVTYNIFTSIIPFVSWGQKYIVDKKNMIFLANTCSLDTTLQVLGGFYVHQPGFLDFLTERALFDPMDEAIKHAMVALVGNKLNEAKTIWIRDVLKIDVPSKSKRGSIDLLESEYENGYGRLEKWMEIARYSMCTNSKCQRYVDLDAPAWHKSTLVTVEIVNIGNNLAHYPDDVLEQLNGTTILLTSHCEICKMRLRKRHRQLESPCFFFYSLLSEKGKNFPETNLKLTQDIMGKTYKVFAYTTITKPLQSGVPHFVTVFVHDKKRIVFDGLKKAAYTSNPLHERKVTSVWLVPQMV</sequence>
<reference evidence="6 7" key="1">
    <citation type="submission" date="2024-08" db="EMBL/GenBank/DDBJ databases">
        <authorList>
            <person name="Cucini C."/>
            <person name="Frati F."/>
        </authorList>
    </citation>
    <scope>NUCLEOTIDE SEQUENCE [LARGE SCALE GENOMIC DNA]</scope>
</reference>
<feature type="compositionally biased region" description="Acidic residues" evidence="4">
    <location>
        <begin position="195"/>
        <end position="208"/>
    </location>
</feature>
<evidence type="ECO:0000256" key="3">
    <source>
        <dbReference type="ARBA" id="ARBA00022833"/>
    </source>
</evidence>
<feature type="region of interest" description="Disordered" evidence="4">
    <location>
        <begin position="1100"/>
        <end position="1140"/>
    </location>
</feature>
<dbReference type="InterPro" id="IPR019786">
    <property type="entry name" value="Zinc_finger_PHD-type_CS"/>
</dbReference>
<keyword evidence="3" id="KW-0862">Zinc</keyword>
<keyword evidence="7" id="KW-1185">Reference proteome</keyword>
<protein>
    <submittedName>
        <fullName evidence="6">Uncharacterized protein</fullName>
    </submittedName>
</protein>
<name>A0ABP1RHK2_9HEXA</name>
<feature type="compositionally biased region" description="Polar residues" evidence="4">
    <location>
        <begin position="209"/>
        <end position="227"/>
    </location>
</feature>
<evidence type="ECO:0000256" key="2">
    <source>
        <dbReference type="ARBA" id="ARBA00022771"/>
    </source>
</evidence>
<evidence type="ECO:0000313" key="5">
    <source>
        <dbReference type="EMBL" id="CAL8071317.1"/>
    </source>
</evidence>
<feature type="compositionally biased region" description="Basic and acidic residues" evidence="4">
    <location>
        <begin position="422"/>
        <end position="435"/>
    </location>
</feature>
<dbReference type="EMBL" id="CAXLJM020000005">
    <property type="protein sequence ID" value="CAL8071317.1"/>
    <property type="molecule type" value="Genomic_DNA"/>
</dbReference>
<dbReference type="EMBL" id="CAXLJM020000075">
    <property type="protein sequence ID" value="CAL8128459.1"/>
    <property type="molecule type" value="Genomic_DNA"/>
</dbReference>
<gene>
    <name evidence="5" type="ORF">ODALV1_LOCUS1664</name>
    <name evidence="6" type="ORF">ODALV1_LOCUS22247</name>
</gene>
<dbReference type="SUPFAM" id="SSF57903">
    <property type="entry name" value="FYVE/PHD zinc finger"/>
    <property type="match status" value="1"/>
</dbReference>
<feature type="compositionally biased region" description="Acidic residues" evidence="4">
    <location>
        <begin position="284"/>
        <end position="296"/>
    </location>
</feature>
<feature type="compositionally biased region" description="Basic and acidic residues" evidence="4">
    <location>
        <begin position="347"/>
        <end position="380"/>
    </location>
</feature>
<evidence type="ECO:0000313" key="7">
    <source>
        <dbReference type="Proteomes" id="UP001642540"/>
    </source>
</evidence>
<keyword evidence="2" id="KW-0863">Zinc-finger</keyword>
<evidence type="ECO:0000256" key="4">
    <source>
        <dbReference type="SAM" id="MobiDB-lite"/>
    </source>
</evidence>
<feature type="compositionally biased region" description="Low complexity" evidence="4">
    <location>
        <begin position="233"/>
        <end position="250"/>
    </location>
</feature>
<feature type="region of interest" description="Disordered" evidence="4">
    <location>
        <begin position="189"/>
        <end position="494"/>
    </location>
</feature>
<dbReference type="PROSITE" id="PS01359">
    <property type="entry name" value="ZF_PHD_1"/>
    <property type="match status" value="1"/>
</dbReference>
<evidence type="ECO:0000313" key="6">
    <source>
        <dbReference type="EMBL" id="CAL8128459.1"/>
    </source>
</evidence>